<proteinExistence type="predicted"/>
<evidence type="ECO:0000313" key="2">
    <source>
        <dbReference type="Proteomes" id="UP000674084"/>
    </source>
</evidence>
<accession>A0ABS5DK02</accession>
<dbReference type="EMBL" id="JAGPXE010000010">
    <property type="protein sequence ID" value="MBQ0926619.1"/>
    <property type="molecule type" value="Genomic_DNA"/>
</dbReference>
<evidence type="ECO:0000313" key="1">
    <source>
        <dbReference type="EMBL" id="MBQ0926619.1"/>
    </source>
</evidence>
<dbReference type="Proteomes" id="UP000674084">
    <property type="component" value="Unassembled WGS sequence"/>
</dbReference>
<dbReference type="RefSeq" id="WP_210971774.1">
    <property type="nucleotide sequence ID" value="NZ_JAGPXE010000010.1"/>
</dbReference>
<name>A0ABS5DK02_9PSEU</name>
<comment type="caution">
    <text evidence="1">The sequence shown here is derived from an EMBL/GenBank/DDBJ whole genome shotgun (WGS) entry which is preliminary data.</text>
</comment>
<sequence>MQHIALHLIRTARYWRELRLLCWLALAYPPRRLRRTAAIEPGDIDASQRRGHHRHTH</sequence>
<gene>
    <name evidence="1" type="ORF">KBO27_21945</name>
</gene>
<keyword evidence="2" id="KW-1185">Reference proteome</keyword>
<protein>
    <submittedName>
        <fullName evidence="1">Uncharacterized protein</fullName>
    </submittedName>
</protein>
<organism evidence="1 2">
    <name type="scientific">Saccharopolyspora endophytica</name>
    <dbReference type="NCBI Taxonomy" id="543886"/>
    <lineage>
        <taxon>Bacteria</taxon>
        <taxon>Bacillati</taxon>
        <taxon>Actinomycetota</taxon>
        <taxon>Actinomycetes</taxon>
        <taxon>Pseudonocardiales</taxon>
        <taxon>Pseudonocardiaceae</taxon>
        <taxon>Saccharopolyspora</taxon>
    </lineage>
</organism>
<reference evidence="1 2" key="1">
    <citation type="submission" date="2021-04" db="EMBL/GenBank/DDBJ databases">
        <title>Whole-genome sequencing of Saccharopolyspora endophytica KCTC 19397.</title>
        <authorList>
            <person name="Ay H."/>
            <person name="Saygin H."/>
            <person name="Sahin N."/>
        </authorList>
    </citation>
    <scope>NUCLEOTIDE SEQUENCE [LARGE SCALE GENOMIC DNA]</scope>
    <source>
        <strain evidence="1 2">KCTC 19397</strain>
    </source>
</reference>